<name>A0A200QIM2_MACCD</name>
<keyword evidence="3" id="KW-1185">Reference proteome</keyword>
<proteinExistence type="predicted"/>
<dbReference type="AlphaFoldDB" id="A0A200QIM2"/>
<dbReference type="PANTHER" id="PTHR35758:SF1">
    <property type="entry name" value="SERINE RICH PROTEIN"/>
    <property type="match status" value="1"/>
</dbReference>
<dbReference type="PANTHER" id="PTHR35758">
    <property type="entry name" value="TRANSMEMBRANE PROTEIN"/>
    <property type="match status" value="1"/>
</dbReference>
<organism evidence="2 3">
    <name type="scientific">Macleaya cordata</name>
    <name type="common">Five-seeded plume-poppy</name>
    <name type="synonym">Bocconia cordata</name>
    <dbReference type="NCBI Taxonomy" id="56857"/>
    <lineage>
        <taxon>Eukaryota</taxon>
        <taxon>Viridiplantae</taxon>
        <taxon>Streptophyta</taxon>
        <taxon>Embryophyta</taxon>
        <taxon>Tracheophyta</taxon>
        <taxon>Spermatophyta</taxon>
        <taxon>Magnoliopsida</taxon>
        <taxon>Ranunculales</taxon>
        <taxon>Papaveraceae</taxon>
        <taxon>Papaveroideae</taxon>
        <taxon>Macleaya</taxon>
    </lineage>
</organism>
<evidence type="ECO:0000256" key="1">
    <source>
        <dbReference type="SAM" id="Phobius"/>
    </source>
</evidence>
<protein>
    <submittedName>
        <fullName evidence="2">Uncharacterized protein</fullName>
    </submittedName>
</protein>
<feature type="transmembrane region" description="Helical" evidence="1">
    <location>
        <begin position="94"/>
        <end position="117"/>
    </location>
</feature>
<dbReference type="InParanoid" id="A0A200QIM2"/>
<keyword evidence="1" id="KW-0812">Transmembrane</keyword>
<keyword evidence="1" id="KW-1133">Transmembrane helix</keyword>
<dbReference type="Proteomes" id="UP000195402">
    <property type="component" value="Unassembled WGS sequence"/>
</dbReference>
<accession>A0A200QIM2</accession>
<dbReference type="EMBL" id="MVGT01002006">
    <property type="protein sequence ID" value="OVA10336.1"/>
    <property type="molecule type" value="Genomic_DNA"/>
</dbReference>
<dbReference type="OMA" id="VLSWQES"/>
<gene>
    <name evidence="2" type="ORF">BVC80_8419g3</name>
</gene>
<evidence type="ECO:0000313" key="2">
    <source>
        <dbReference type="EMBL" id="OVA10336.1"/>
    </source>
</evidence>
<comment type="caution">
    <text evidence="2">The sequence shown here is derived from an EMBL/GenBank/DDBJ whole genome shotgun (WGS) entry which is preliminary data.</text>
</comment>
<feature type="transmembrane region" description="Helical" evidence="1">
    <location>
        <begin position="16"/>
        <end position="34"/>
    </location>
</feature>
<keyword evidence="1" id="KW-0472">Membrane</keyword>
<evidence type="ECO:0000313" key="3">
    <source>
        <dbReference type="Proteomes" id="UP000195402"/>
    </source>
</evidence>
<sequence>MATQTYYGGENSFNRSVAMVLALVSSIVLSPLYVKRKTDTARFETKWSSGYVLPMVLAGLIVAIKTISSSSSSLSMQRGGVRGPVFPSLDSSSVLRIGSTSWGLFGILVLLLLVLSWQDSVQEFLWR</sequence>
<feature type="transmembrane region" description="Helical" evidence="1">
    <location>
        <begin position="55"/>
        <end position="74"/>
    </location>
</feature>
<dbReference type="OrthoDB" id="1930536at2759"/>
<reference evidence="2 3" key="1">
    <citation type="journal article" date="2017" name="Mol. Plant">
        <title>The Genome of Medicinal Plant Macleaya cordata Provides New Insights into Benzylisoquinoline Alkaloids Metabolism.</title>
        <authorList>
            <person name="Liu X."/>
            <person name="Liu Y."/>
            <person name="Huang P."/>
            <person name="Ma Y."/>
            <person name="Qing Z."/>
            <person name="Tang Q."/>
            <person name="Cao H."/>
            <person name="Cheng P."/>
            <person name="Zheng Y."/>
            <person name="Yuan Z."/>
            <person name="Zhou Y."/>
            <person name="Liu J."/>
            <person name="Tang Z."/>
            <person name="Zhuo Y."/>
            <person name="Zhang Y."/>
            <person name="Yu L."/>
            <person name="Huang J."/>
            <person name="Yang P."/>
            <person name="Peng Q."/>
            <person name="Zhang J."/>
            <person name="Jiang W."/>
            <person name="Zhang Z."/>
            <person name="Lin K."/>
            <person name="Ro D.K."/>
            <person name="Chen X."/>
            <person name="Xiong X."/>
            <person name="Shang Y."/>
            <person name="Huang S."/>
            <person name="Zeng J."/>
        </authorList>
    </citation>
    <scope>NUCLEOTIDE SEQUENCE [LARGE SCALE GENOMIC DNA]</scope>
    <source>
        <strain evidence="3">cv. BLH2017</strain>
        <tissue evidence="2">Root</tissue>
    </source>
</reference>